<feature type="compositionally biased region" description="Polar residues" evidence="1">
    <location>
        <begin position="57"/>
        <end position="71"/>
    </location>
</feature>
<reference evidence="2 3" key="1">
    <citation type="submission" date="2017-05" db="EMBL/GenBank/DDBJ databases">
        <title>Genome sequence of Acetobacter pasteurianus subsp. pasteurianus strain SRCM101342.</title>
        <authorList>
            <person name="Cho S.H."/>
        </authorList>
    </citation>
    <scope>NUCLEOTIDE SEQUENCE [LARGE SCALE GENOMIC DNA]</scope>
    <source>
        <strain evidence="2 3">SRCM101342</strain>
    </source>
</reference>
<dbReference type="EMBL" id="CP021509">
    <property type="protein sequence ID" value="ARW47950.1"/>
    <property type="molecule type" value="Genomic_DNA"/>
</dbReference>
<organism evidence="2 3">
    <name type="scientific">Acetobacter pasteurianus subsp. pasteurianus</name>
    <dbReference type="NCBI Taxonomy" id="481145"/>
    <lineage>
        <taxon>Bacteria</taxon>
        <taxon>Pseudomonadati</taxon>
        <taxon>Pseudomonadota</taxon>
        <taxon>Alphaproteobacteria</taxon>
        <taxon>Acetobacterales</taxon>
        <taxon>Acetobacteraceae</taxon>
        <taxon>Acetobacter</taxon>
    </lineage>
</organism>
<sequence length="152" mass="16081">MPHPRAKQFQNGVGKYHGAHTQHRCQPDHDGKGGGGNAPCFICAACANFTRSGGTYANGQPDGNGNLQANNGPGKANGRRKGRVTQVADIHHIEHIHRKHRHKANGTGASHNQHMAHDAAGGKAGLVTSARRGGPVHSCSVWAVLRACRCVR</sequence>
<accession>A0A1Y0XYG5</accession>
<evidence type="ECO:0000256" key="1">
    <source>
        <dbReference type="SAM" id="MobiDB-lite"/>
    </source>
</evidence>
<name>A0A1Y0XYG5_ACEPA</name>
<feature type="region of interest" description="Disordered" evidence="1">
    <location>
        <begin position="57"/>
        <end position="80"/>
    </location>
</feature>
<evidence type="ECO:0000313" key="2">
    <source>
        <dbReference type="EMBL" id="ARW47950.1"/>
    </source>
</evidence>
<gene>
    <name evidence="2" type="ORF">S1001342_01624</name>
</gene>
<protein>
    <submittedName>
        <fullName evidence="2">Uncharacterized protein</fullName>
    </submittedName>
</protein>
<feature type="region of interest" description="Disordered" evidence="1">
    <location>
        <begin position="1"/>
        <end position="31"/>
    </location>
</feature>
<dbReference type="AlphaFoldDB" id="A0A1Y0XYG5"/>
<proteinExistence type="predicted"/>
<dbReference type="Proteomes" id="UP000196205">
    <property type="component" value="Chromosome"/>
</dbReference>
<evidence type="ECO:0000313" key="3">
    <source>
        <dbReference type="Proteomes" id="UP000196205"/>
    </source>
</evidence>